<sequence length="42" mass="4795">MSPNNKTTFKGKHGLQAPMKNHQVCKSYVASDQRYLTESNRV</sequence>
<name>A0A2P2J3R8_RHIMU</name>
<dbReference type="EMBL" id="GGEC01007632">
    <property type="protein sequence ID" value="MBW88115.1"/>
    <property type="molecule type" value="Transcribed_RNA"/>
</dbReference>
<organism evidence="1">
    <name type="scientific">Rhizophora mucronata</name>
    <name type="common">Asiatic mangrove</name>
    <dbReference type="NCBI Taxonomy" id="61149"/>
    <lineage>
        <taxon>Eukaryota</taxon>
        <taxon>Viridiplantae</taxon>
        <taxon>Streptophyta</taxon>
        <taxon>Embryophyta</taxon>
        <taxon>Tracheophyta</taxon>
        <taxon>Spermatophyta</taxon>
        <taxon>Magnoliopsida</taxon>
        <taxon>eudicotyledons</taxon>
        <taxon>Gunneridae</taxon>
        <taxon>Pentapetalae</taxon>
        <taxon>rosids</taxon>
        <taxon>fabids</taxon>
        <taxon>Malpighiales</taxon>
        <taxon>Rhizophoraceae</taxon>
        <taxon>Rhizophora</taxon>
    </lineage>
</organism>
<dbReference type="AlphaFoldDB" id="A0A2P2J3R8"/>
<proteinExistence type="predicted"/>
<protein>
    <submittedName>
        <fullName evidence="1">Uncharacterized protein</fullName>
    </submittedName>
</protein>
<accession>A0A2P2J3R8</accession>
<evidence type="ECO:0000313" key="1">
    <source>
        <dbReference type="EMBL" id="MBW88115.1"/>
    </source>
</evidence>
<dbReference type="EMBL" id="GGEC01007633">
    <property type="protein sequence ID" value="MBW88116.1"/>
    <property type="molecule type" value="Transcribed_RNA"/>
</dbReference>
<reference evidence="1" key="1">
    <citation type="submission" date="2018-02" db="EMBL/GenBank/DDBJ databases">
        <title>Rhizophora mucronata_Transcriptome.</title>
        <authorList>
            <person name="Meera S.P."/>
            <person name="Sreeshan A."/>
            <person name="Augustine A."/>
        </authorList>
    </citation>
    <scope>NUCLEOTIDE SEQUENCE</scope>
    <source>
        <tissue evidence="1">Leaf</tissue>
    </source>
</reference>